<dbReference type="KEGG" id="cbx:Cenrod_1918"/>
<organism evidence="2 3">
    <name type="scientific">Candidatus Symbiobacter mobilis CR</name>
    <dbReference type="NCBI Taxonomy" id="946483"/>
    <lineage>
        <taxon>Bacteria</taxon>
        <taxon>Pseudomonadati</taxon>
        <taxon>Pseudomonadota</taxon>
        <taxon>Betaproteobacteria</taxon>
        <taxon>Burkholderiales</taxon>
        <taxon>Comamonadaceae</taxon>
    </lineage>
</organism>
<name>U5N8X5_9BURK</name>
<dbReference type="AlphaFoldDB" id="U5N8X5"/>
<evidence type="ECO:0000256" key="1">
    <source>
        <dbReference type="SAM" id="MobiDB-lite"/>
    </source>
</evidence>
<dbReference type="EMBL" id="CP004885">
    <property type="protein sequence ID" value="AGX87996.1"/>
    <property type="molecule type" value="Genomic_DNA"/>
</dbReference>
<protein>
    <submittedName>
        <fullName evidence="2">Uncharacterized protein</fullName>
    </submittedName>
</protein>
<sequence length="124" mass="13384">MRAKPDAERPTCFGAAVGRPVEPGACEPWQATSSATTIPPTPRRIQQGPQRKMQERDTGRAMAFLARYVVGGEREGALWKRGMSPFGTSDGSRDAPMSAVLTVDQYTHSVCISLPLLPDARAQA</sequence>
<feature type="region of interest" description="Disordered" evidence="1">
    <location>
        <begin position="1"/>
        <end position="57"/>
    </location>
</feature>
<dbReference type="STRING" id="946483.Cenrod_1918"/>
<gene>
    <name evidence="2" type="ORF">Cenrod_1918</name>
</gene>
<keyword evidence="3" id="KW-1185">Reference proteome</keyword>
<dbReference type="HOGENOM" id="CLU_1999780_0_0_4"/>
<accession>U5N8X5</accession>
<reference evidence="2 3" key="1">
    <citation type="journal article" date="2013" name="Genome Biol.">
        <title>Genomic analysis reveals key aspects of prokaryotic symbiosis in the phototrophic consortium "Chlorochromatium aggregatum".</title>
        <authorList>
            <person name="Liu Z."/>
            <person name="Muller J."/>
            <person name="Li T."/>
            <person name="Alvey R.M."/>
            <person name="Vogl K."/>
            <person name="Frigaard N.U."/>
            <person name="Rockwell N.C."/>
            <person name="Boyd E.S."/>
            <person name="Tomsho L.P."/>
            <person name="Schuster S.C."/>
            <person name="Henke P."/>
            <person name="Rohde M."/>
            <person name="Overmann J."/>
            <person name="Bryant D.A."/>
        </authorList>
    </citation>
    <scope>NUCLEOTIDE SEQUENCE [LARGE SCALE GENOMIC DNA]</scope>
    <source>
        <strain evidence="2">CR</strain>
    </source>
</reference>
<feature type="compositionally biased region" description="Low complexity" evidence="1">
    <location>
        <begin position="30"/>
        <end position="47"/>
    </location>
</feature>
<proteinExistence type="predicted"/>
<dbReference type="Proteomes" id="UP000017184">
    <property type="component" value="Chromosome"/>
</dbReference>
<evidence type="ECO:0000313" key="3">
    <source>
        <dbReference type="Proteomes" id="UP000017184"/>
    </source>
</evidence>
<evidence type="ECO:0000313" key="2">
    <source>
        <dbReference type="EMBL" id="AGX87996.1"/>
    </source>
</evidence>